<dbReference type="SUPFAM" id="SSF51735">
    <property type="entry name" value="NAD(P)-binding Rossmann-fold domains"/>
    <property type="match status" value="1"/>
</dbReference>
<dbReference type="PRINTS" id="PR00081">
    <property type="entry name" value="GDHRDH"/>
</dbReference>
<dbReference type="InterPro" id="IPR002347">
    <property type="entry name" value="SDR_fam"/>
</dbReference>
<dbReference type="Proteomes" id="UP000624244">
    <property type="component" value="Unassembled WGS sequence"/>
</dbReference>
<dbReference type="Gene3D" id="3.40.50.720">
    <property type="entry name" value="NAD(P)-binding Rossmann-like Domain"/>
    <property type="match status" value="1"/>
</dbReference>
<dbReference type="EMBL" id="WNKQ01000016">
    <property type="protein sequence ID" value="KAF5846308.1"/>
    <property type="molecule type" value="Genomic_DNA"/>
</dbReference>
<evidence type="ECO:0000256" key="1">
    <source>
        <dbReference type="ARBA" id="ARBA00023002"/>
    </source>
</evidence>
<sequence length="325" mass="35506">MASFPTFLKSQLFYKPRLPQPETFAGKTVIVTGANTGLGLEATRHFVRCGAATVIIACRTLSKGEAAKRDIEESEKRTGVLQVWELDLSSYASVKAFTKRCETLPRLDVCVENAGIATGKFSRAEGHEAHITVNVISTFLLALLLLPIMRRSAFSTGTTPYLTIVTSEVHHWTQLPQKKEPSIFAALDDESKADMADRYNVSKLLEILALRYMTRVLIKDRAKYPVVINCVTPGLCKSDLVKDMGMAPVVFKTLLGRTVEVGSRTLVNAAALPDSAGEYIIDDHVSEPSTLAVSEEGAVLSKRVWFELADILEKACSGVTQNIAA</sequence>
<dbReference type="InterPro" id="IPR036291">
    <property type="entry name" value="NAD(P)-bd_dom_sf"/>
</dbReference>
<dbReference type="PANTHER" id="PTHR43157">
    <property type="entry name" value="PHOSPHATIDYLINOSITOL-GLYCAN BIOSYNTHESIS CLASS F PROTEIN-RELATED"/>
    <property type="match status" value="1"/>
</dbReference>
<name>A0A8H5Z9Q7_COCSA</name>
<accession>A0A8H5Z9Q7</accession>
<evidence type="ECO:0000313" key="2">
    <source>
        <dbReference type="EMBL" id="KAF5846308.1"/>
    </source>
</evidence>
<gene>
    <name evidence="2" type="ORF">GGP41_003704</name>
</gene>
<comment type="caution">
    <text evidence="2">The sequence shown here is derived from an EMBL/GenBank/DDBJ whole genome shotgun (WGS) entry which is preliminary data.</text>
</comment>
<dbReference type="Pfam" id="PF00106">
    <property type="entry name" value="adh_short"/>
    <property type="match status" value="1"/>
</dbReference>
<evidence type="ECO:0008006" key="4">
    <source>
        <dbReference type="Google" id="ProtNLM"/>
    </source>
</evidence>
<dbReference type="GO" id="GO:0016491">
    <property type="term" value="F:oxidoreductase activity"/>
    <property type="evidence" value="ECO:0007669"/>
    <property type="project" value="UniProtKB-KW"/>
</dbReference>
<keyword evidence="1" id="KW-0560">Oxidoreductase</keyword>
<dbReference type="PANTHER" id="PTHR43157:SF31">
    <property type="entry name" value="PHOSPHATIDYLINOSITOL-GLYCAN BIOSYNTHESIS CLASS F PROTEIN"/>
    <property type="match status" value="1"/>
</dbReference>
<proteinExistence type="predicted"/>
<protein>
    <recommendedName>
        <fullName evidence="4">NAD(P)-binding protein</fullName>
    </recommendedName>
</protein>
<dbReference type="AlphaFoldDB" id="A0A8H5Z9Q7"/>
<organism evidence="2 3">
    <name type="scientific">Cochliobolus sativus</name>
    <name type="common">Common root rot and spot blotch fungus</name>
    <name type="synonym">Bipolaris sorokiniana</name>
    <dbReference type="NCBI Taxonomy" id="45130"/>
    <lineage>
        <taxon>Eukaryota</taxon>
        <taxon>Fungi</taxon>
        <taxon>Dikarya</taxon>
        <taxon>Ascomycota</taxon>
        <taxon>Pezizomycotina</taxon>
        <taxon>Dothideomycetes</taxon>
        <taxon>Pleosporomycetidae</taxon>
        <taxon>Pleosporales</taxon>
        <taxon>Pleosporineae</taxon>
        <taxon>Pleosporaceae</taxon>
        <taxon>Bipolaris</taxon>
    </lineage>
</organism>
<reference evidence="2" key="1">
    <citation type="submission" date="2019-11" db="EMBL/GenBank/DDBJ databases">
        <title>Bipolaris sorokiniana Genome sequencing.</title>
        <authorList>
            <person name="Wang H."/>
        </authorList>
    </citation>
    <scope>NUCLEOTIDE SEQUENCE</scope>
</reference>
<evidence type="ECO:0000313" key="3">
    <source>
        <dbReference type="Proteomes" id="UP000624244"/>
    </source>
</evidence>